<dbReference type="Proteomes" id="UP000663879">
    <property type="component" value="Unassembled WGS sequence"/>
</dbReference>
<evidence type="ECO:0000313" key="2">
    <source>
        <dbReference type="Proteomes" id="UP000663879"/>
    </source>
</evidence>
<proteinExistence type="predicted"/>
<comment type="caution">
    <text evidence="1">The sequence shown here is derived from an EMBL/GenBank/DDBJ whole genome shotgun (WGS) entry which is preliminary data.</text>
</comment>
<organism evidence="1 2">
    <name type="scientific">Brachionus calyciflorus</name>
    <dbReference type="NCBI Taxonomy" id="104777"/>
    <lineage>
        <taxon>Eukaryota</taxon>
        <taxon>Metazoa</taxon>
        <taxon>Spiralia</taxon>
        <taxon>Gnathifera</taxon>
        <taxon>Rotifera</taxon>
        <taxon>Eurotatoria</taxon>
        <taxon>Monogononta</taxon>
        <taxon>Pseudotrocha</taxon>
        <taxon>Ploima</taxon>
        <taxon>Brachionidae</taxon>
        <taxon>Brachionus</taxon>
    </lineage>
</organism>
<gene>
    <name evidence="1" type="ORF">OXX778_LOCUS23602</name>
</gene>
<dbReference type="AlphaFoldDB" id="A0A814THP7"/>
<feature type="non-terminal residue" evidence="1">
    <location>
        <position position="67"/>
    </location>
</feature>
<reference evidence="1" key="1">
    <citation type="submission" date="2021-02" db="EMBL/GenBank/DDBJ databases">
        <authorList>
            <person name="Nowell W R."/>
        </authorList>
    </citation>
    <scope>NUCLEOTIDE SEQUENCE</scope>
    <source>
        <strain evidence="1">Ploen Becks lab</strain>
    </source>
</reference>
<dbReference type="EMBL" id="CAJNOC010014583">
    <property type="protein sequence ID" value="CAF1161522.1"/>
    <property type="molecule type" value="Genomic_DNA"/>
</dbReference>
<name>A0A814THP7_9BILA</name>
<sequence length="67" mass="7837">SYEHVLCCASMDDDGLIKFESIKEFLRMMKKGGYGIIVDRDSFYLKSKESNEKIFKKFEDDGLFKLV</sequence>
<protein>
    <submittedName>
        <fullName evidence="1">Uncharacterized protein</fullName>
    </submittedName>
</protein>
<keyword evidence="2" id="KW-1185">Reference proteome</keyword>
<evidence type="ECO:0000313" key="1">
    <source>
        <dbReference type="EMBL" id="CAF1161522.1"/>
    </source>
</evidence>
<accession>A0A814THP7</accession>
<feature type="non-terminal residue" evidence="1">
    <location>
        <position position="1"/>
    </location>
</feature>